<evidence type="ECO:0000256" key="1">
    <source>
        <dbReference type="SAM" id="MobiDB-lite"/>
    </source>
</evidence>
<proteinExistence type="predicted"/>
<comment type="caution">
    <text evidence="2">The sequence shown here is derived from an EMBL/GenBank/DDBJ whole genome shotgun (WGS) entry which is preliminary data.</text>
</comment>
<organism evidence="2 3">
    <name type="scientific">Purpureocillium lilacinum</name>
    <name type="common">Paecilomyces lilacinus</name>
    <dbReference type="NCBI Taxonomy" id="33203"/>
    <lineage>
        <taxon>Eukaryota</taxon>
        <taxon>Fungi</taxon>
        <taxon>Dikarya</taxon>
        <taxon>Ascomycota</taxon>
        <taxon>Pezizomycotina</taxon>
        <taxon>Sordariomycetes</taxon>
        <taxon>Hypocreomycetidae</taxon>
        <taxon>Hypocreales</taxon>
        <taxon>Ophiocordycipitaceae</taxon>
        <taxon>Purpureocillium</taxon>
    </lineage>
</organism>
<evidence type="ECO:0000313" key="2">
    <source>
        <dbReference type="EMBL" id="PWI67793.1"/>
    </source>
</evidence>
<evidence type="ECO:0000313" key="3">
    <source>
        <dbReference type="Proteomes" id="UP000245956"/>
    </source>
</evidence>
<gene>
    <name evidence="2" type="ORF">PCL_02714</name>
</gene>
<feature type="region of interest" description="Disordered" evidence="1">
    <location>
        <begin position="14"/>
        <end position="34"/>
    </location>
</feature>
<dbReference type="AlphaFoldDB" id="A0A2U3DZX5"/>
<accession>A0A2U3DZX5</accession>
<protein>
    <submittedName>
        <fullName evidence="2">Uncharacterized protein</fullName>
    </submittedName>
</protein>
<name>A0A2U3DZX5_PURLI</name>
<dbReference type="EMBL" id="LCWV01000017">
    <property type="protein sequence ID" value="PWI67793.1"/>
    <property type="molecule type" value="Genomic_DNA"/>
</dbReference>
<dbReference type="Proteomes" id="UP000245956">
    <property type="component" value="Unassembled WGS sequence"/>
</dbReference>
<sequence>MMPRAVEASAVLVTHGTASEGPGKRAHSQRGGVPGRGADFLQLVRGALKFSPMSGLSRRRWAFRVTLSVGGPSFEAPATRLVTFQLASTPASSGSDTDLIPDTIAQREVPKALALEPGVSEQELQKGSCSAAKHCPLWGDVYNGNLRSDRPVPEYLYHTRSLVVDRACQALLDHAFFAVWYYQGTVGPVSTHAGLAVSGGFKCVEFGVLCF</sequence>
<reference evidence="2 3" key="1">
    <citation type="journal article" date="2016" name="Front. Microbiol.">
        <title>Genome and transcriptome sequences reveal the specific parasitism of the nematophagous Purpureocillium lilacinum 36-1.</title>
        <authorList>
            <person name="Xie J."/>
            <person name="Li S."/>
            <person name="Mo C."/>
            <person name="Xiao X."/>
            <person name="Peng D."/>
            <person name="Wang G."/>
            <person name="Xiao Y."/>
        </authorList>
    </citation>
    <scope>NUCLEOTIDE SEQUENCE [LARGE SCALE GENOMIC DNA]</scope>
    <source>
        <strain evidence="2 3">36-1</strain>
    </source>
</reference>